<sequence length="144" mass="16227">MHKSTFFNEHHNMVTNDPYSVPFHPSVYYKQTFDISFPHHQQSQHSLYSTGHHNNLNHHVGQVYTTESYPPAFLPTTSSGNSSSDSSPIASPSLLPRRVPSSGGLIKRKSSRASIRSNRNSILLDPIVEEELPSTHNYFINNIP</sequence>
<feature type="compositionally biased region" description="Low complexity" evidence="1">
    <location>
        <begin position="78"/>
        <end position="102"/>
    </location>
</feature>
<dbReference type="EMBL" id="CAJVPK010000012">
    <property type="protein sequence ID" value="CAG8433154.1"/>
    <property type="molecule type" value="Genomic_DNA"/>
</dbReference>
<gene>
    <name evidence="2" type="ORF">DEBURN_LOCUS358</name>
</gene>
<feature type="region of interest" description="Disordered" evidence="1">
    <location>
        <begin position="67"/>
        <end position="112"/>
    </location>
</feature>
<evidence type="ECO:0000313" key="3">
    <source>
        <dbReference type="Proteomes" id="UP000789706"/>
    </source>
</evidence>
<organism evidence="2 3">
    <name type="scientific">Diversispora eburnea</name>
    <dbReference type="NCBI Taxonomy" id="1213867"/>
    <lineage>
        <taxon>Eukaryota</taxon>
        <taxon>Fungi</taxon>
        <taxon>Fungi incertae sedis</taxon>
        <taxon>Mucoromycota</taxon>
        <taxon>Glomeromycotina</taxon>
        <taxon>Glomeromycetes</taxon>
        <taxon>Diversisporales</taxon>
        <taxon>Diversisporaceae</taxon>
        <taxon>Diversispora</taxon>
    </lineage>
</organism>
<evidence type="ECO:0000313" key="2">
    <source>
        <dbReference type="EMBL" id="CAG8433154.1"/>
    </source>
</evidence>
<accession>A0A9N8UZM4</accession>
<protein>
    <submittedName>
        <fullName evidence="2">9555_t:CDS:1</fullName>
    </submittedName>
</protein>
<dbReference type="OrthoDB" id="2376615at2759"/>
<proteinExistence type="predicted"/>
<dbReference type="AlphaFoldDB" id="A0A9N8UZM4"/>
<reference evidence="2" key="1">
    <citation type="submission" date="2021-06" db="EMBL/GenBank/DDBJ databases">
        <authorList>
            <person name="Kallberg Y."/>
            <person name="Tangrot J."/>
            <person name="Rosling A."/>
        </authorList>
    </citation>
    <scope>NUCLEOTIDE SEQUENCE</scope>
    <source>
        <strain evidence="2">AZ414A</strain>
    </source>
</reference>
<keyword evidence="3" id="KW-1185">Reference proteome</keyword>
<name>A0A9N8UZM4_9GLOM</name>
<evidence type="ECO:0000256" key="1">
    <source>
        <dbReference type="SAM" id="MobiDB-lite"/>
    </source>
</evidence>
<dbReference type="Proteomes" id="UP000789706">
    <property type="component" value="Unassembled WGS sequence"/>
</dbReference>
<comment type="caution">
    <text evidence="2">The sequence shown here is derived from an EMBL/GenBank/DDBJ whole genome shotgun (WGS) entry which is preliminary data.</text>
</comment>